<dbReference type="InterPro" id="IPR027478">
    <property type="entry name" value="LdcA_N"/>
</dbReference>
<name>A0ABW4B6Q1_9LACO</name>
<evidence type="ECO:0000313" key="5">
    <source>
        <dbReference type="EMBL" id="MFD1392005.1"/>
    </source>
</evidence>
<sequence length="365" mass="39792">MRPHRNAAGRLKPRPLTKGDHVAIVSLSAGTLGEPVAAHQLKLGLARLAVFGLTPKIMPNALAGSAALLAHPEARAADLKAALLDPEISGIICAIGGDDTFRLAPYLMTDPDVVKAIQDQPKLVTGFSDTTIDHLMLYRLGLQTFYGPNFLNDLAELDQSMLPYTQATFAHYFDTAARTQICSSPVWYEERTDFSPAALGTPRVRHPETHGFEVLRGQGVISGPLLGGCLESLDDLLVDHLPQETEISQRFGIMPSPTEWAGKILFIETSEERPAPASYRQMLQHLQAFGVFDQVVAVVAGKPQNERYYAEYKQILQEVTAPDALPLLFNVNFGHAYPRTALPYGAKAALDCDAGTLTITEPFFT</sequence>
<dbReference type="SUPFAM" id="SSF141986">
    <property type="entry name" value="LD-carboxypeptidase A C-terminal domain-like"/>
    <property type="match status" value="1"/>
</dbReference>
<dbReference type="EMBL" id="JBHTMO010000001">
    <property type="protein sequence ID" value="MFD1392005.1"/>
    <property type="molecule type" value="Genomic_DNA"/>
</dbReference>
<evidence type="ECO:0000259" key="4">
    <source>
        <dbReference type="Pfam" id="PF17676"/>
    </source>
</evidence>
<comment type="caution">
    <text evidence="5">The sequence shown here is derived from an EMBL/GenBank/DDBJ whole genome shotgun (WGS) entry which is preliminary data.</text>
</comment>
<organism evidence="5 6">
    <name type="scientific">Lacticaseibacillus jixianensis</name>
    <dbReference type="NCBI Taxonomy" id="2486012"/>
    <lineage>
        <taxon>Bacteria</taxon>
        <taxon>Bacillati</taxon>
        <taxon>Bacillota</taxon>
        <taxon>Bacilli</taxon>
        <taxon>Lactobacillales</taxon>
        <taxon>Lactobacillaceae</taxon>
        <taxon>Lacticaseibacillus</taxon>
    </lineage>
</organism>
<proteinExistence type="inferred from homology"/>
<dbReference type="InterPro" id="IPR029062">
    <property type="entry name" value="Class_I_gatase-like"/>
</dbReference>
<dbReference type="Proteomes" id="UP001597249">
    <property type="component" value="Unassembled WGS sequence"/>
</dbReference>
<evidence type="ECO:0000256" key="2">
    <source>
        <dbReference type="ARBA" id="ARBA00022801"/>
    </source>
</evidence>
<gene>
    <name evidence="5" type="ORF">ACFQ3L_00180</name>
</gene>
<dbReference type="InterPro" id="IPR040921">
    <property type="entry name" value="Peptidase_S66C"/>
</dbReference>
<evidence type="ECO:0000313" key="6">
    <source>
        <dbReference type="Proteomes" id="UP001597249"/>
    </source>
</evidence>
<protein>
    <submittedName>
        <fullName evidence="5">S66 peptidase family protein</fullName>
        <ecNumber evidence="5">3.4.-.-</ecNumber>
    </submittedName>
</protein>
<dbReference type="PIRSF" id="PIRSF028757">
    <property type="entry name" value="LD-carboxypeptidase"/>
    <property type="match status" value="1"/>
</dbReference>
<dbReference type="Pfam" id="PF17676">
    <property type="entry name" value="Peptidase_S66C"/>
    <property type="match status" value="1"/>
</dbReference>
<feature type="domain" description="LD-carboxypeptidase N-terminal" evidence="3">
    <location>
        <begin position="22"/>
        <end position="147"/>
    </location>
</feature>
<dbReference type="PANTHER" id="PTHR30237:SF4">
    <property type="entry name" value="LD-CARBOXYPEPTIDASE C-TERMINAL DOMAIN-CONTAINING PROTEIN"/>
    <property type="match status" value="1"/>
</dbReference>
<evidence type="ECO:0000259" key="3">
    <source>
        <dbReference type="Pfam" id="PF02016"/>
    </source>
</evidence>
<reference evidence="6" key="1">
    <citation type="journal article" date="2019" name="Int. J. Syst. Evol. Microbiol.">
        <title>The Global Catalogue of Microorganisms (GCM) 10K type strain sequencing project: providing services to taxonomists for standard genome sequencing and annotation.</title>
        <authorList>
            <consortium name="The Broad Institute Genomics Platform"/>
            <consortium name="The Broad Institute Genome Sequencing Center for Infectious Disease"/>
            <person name="Wu L."/>
            <person name="Ma J."/>
        </authorList>
    </citation>
    <scope>NUCLEOTIDE SEQUENCE [LARGE SCALE GENOMIC DNA]</scope>
    <source>
        <strain evidence="6">CCM 8911</strain>
    </source>
</reference>
<dbReference type="EC" id="3.4.-.-" evidence="5"/>
<dbReference type="InterPro" id="IPR027461">
    <property type="entry name" value="Carboxypeptidase_A_C_sf"/>
</dbReference>
<keyword evidence="2 5" id="KW-0378">Hydrolase</keyword>
<dbReference type="Pfam" id="PF02016">
    <property type="entry name" value="Peptidase_S66"/>
    <property type="match status" value="1"/>
</dbReference>
<dbReference type="Gene3D" id="3.40.50.10740">
    <property type="entry name" value="Class I glutamine amidotransferase-like"/>
    <property type="match status" value="1"/>
</dbReference>
<comment type="similarity">
    <text evidence="1">Belongs to the peptidase S66 family.</text>
</comment>
<dbReference type="InterPro" id="IPR003507">
    <property type="entry name" value="S66_fam"/>
</dbReference>
<dbReference type="Gene3D" id="3.50.30.60">
    <property type="entry name" value="LD-carboxypeptidase A C-terminal domain-like"/>
    <property type="match status" value="1"/>
</dbReference>
<dbReference type="RefSeq" id="WP_125584603.1">
    <property type="nucleotide sequence ID" value="NZ_JBHTMO010000001.1"/>
</dbReference>
<accession>A0ABW4B6Q1</accession>
<feature type="domain" description="LD-carboxypeptidase C-terminal" evidence="4">
    <location>
        <begin position="222"/>
        <end position="350"/>
    </location>
</feature>
<evidence type="ECO:0000256" key="1">
    <source>
        <dbReference type="ARBA" id="ARBA00010233"/>
    </source>
</evidence>
<dbReference type="GO" id="GO:0016787">
    <property type="term" value="F:hydrolase activity"/>
    <property type="evidence" value="ECO:0007669"/>
    <property type="project" value="UniProtKB-KW"/>
</dbReference>
<dbReference type="PANTHER" id="PTHR30237">
    <property type="entry name" value="MURAMOYLTETRAPEPTIDE CARBOXYPEPTIDASE"/>
    <property type="match status" value="1"/>
</dbReference>
<dbReference type="SUPFAM" id="SSF52317">
    <property type="entry name" value="Class I glutamine amidotransferase-like"/>
    <property type="match status" value="1"/>
</dbReference>
<dbReference type="CDD" id="cd07062">
    <property type="entry name" value="Peptidase_S66_mccF_like"/>
    <property type="match status" value="1"/>
</dbReference>
<keyword evidence="6" id="KW-1185">Reference proteome</keyword>
<dbReference type="InterPro" id="IPR040449">
    <property type="entry name" value="Peptidase_S66_N"/>
</dbReference>